<dbReference type="InterPro" id="IPR036371">
    <property type="entry name" value="TPK_B1-bd_sf"/>
</dbReference>
<keyword evidence="3 7" id="KW-0418">Kinase</keyword>
<dbReference type="GO" id="GO:0006772">
    <property type="term" value="P:thiamine metabolic process"/>
    <property type="evidence" value="ECO:0007669"/>
    <property type="project" value="UniProtKB-UniRule"/>
</dbReference>
<dbReference type="InterPro" id="IPR053149">
    <property type="entry name" value="TPK"/>
</dbReference>
<dbReference type="NCBIfam" id="TIGR01378">
    <property type="entry name" value="thi_PPkinase"/>
    <property type="match status" value="1"/>
</dbReference>
<dbReference type="GO" id="GO:0004788">
    <property type="term" value="F:thiamine diphosphokinase activity"/>
    <property type="evidence" value="ECO:0007669"/>
    <property type="project" value="UniProtKB-UniRule"/>
</dbReference>
<evidence type="ECO:0000259" key="6">
    <source>
        <dbReference type="SMART" id="SM00983"/>
    </source>
</evidence>
<evidence type="ECO:0000256" key="3">
    <source>
        <dbReference type="ARBA" id="ARBA00022777"/>
    </source>
</evidence>
<dbReference type="InterPro" id="IPR007373">
    <property type="entry name" value="Thiamin_PyroPKinase_B1-bd"/>
</dbReference>
<dbReference type="SUPFAM" id="SSF63862">
    <property type="entry name" value="Thiamin pyrophosphokinase, substrate-binding domain"/>
    <property type="match status" value="1"/>
</dbReference>
<dbReference type="Gene3D" id="3.40.50.10240">
    <property type="entry name" value="Thiamin pyrophosphokinase, catalytic domain"/>
    <property type="match status" value="1"/>
</dbReference>
<dbReference type="GO" id="GO:0009229">
    <property type="term" value="P:thiamine diphosphate biosynthetic process"/>
    <property type="evidence" value="ECO:0007669"/>
    <property type="project" value="InterPro"/>
</dbReference>
<dbReference type="PANTHER" id="PTHR41299:SF1">
    <property type="entry name" value="THIAMINE PYROPHOSPHOKINASE"/>
    <property type="match status" value="1"/>
</dbReference>
<evidence type="ECO:0000256" key="1">
    <source>
        <dbReference type="ARBA" id="ARBA00022679"/>
    </source>
</evidence>
<dbReference type="SUPFAM" id="SSF63999">
    <property type="entry name" value="Thiamin pyrophosphokinase, catalytic domain"/>
    <property type="match status" value="1"/>
</dbReference>
<keyword evidence="8" id="KW-1185">Reference proteome</keyword>
<dbReference type="CDD" id="cd07995">
    <property type="entry name" value="TPK"/>
    <property type="match status" value="1"/>
</dbReference>
<accession>A0A371AXK7</accession>
<dbReference type="EMBL" id="QRCT01000013">
    <property type="protein sequence ID" value="RDU24316.1"/>
    <property type="molecule type" value="Genomic_DNA"/>
</dbReference>
<dbReference type="InterPro" id="IPR007371">
    <property type="entry name" value="TPK_catalytic"/>
</dbReference>
<evidence type="ECO:0000256" key="4">
    <source>
        <dbReference type="ARBA" id="ARBA00022840"/>
    </source>
</evidence>
<sequence>MRTVIISGGNIEEEFAVKFLKSMVFSAIIGVDSGLEFLKKQNIYPTHVIGDFDSLSQETYRYYKENANCIWKELVPEKDETDTQAAITWALELHSTEIWILGGIGSRIDHLLGNIQILQIPLKRKVPCFLVDSHNKICLLDKGISIKKMEQYGKFVSLLPLTTQVEGLTLDGFKYPLYKHTLTSDNALGVSNEILENVAEITFEKGILIVIQSKD</sequence>
<keyword evidence="1 7" id="KW-0808">Transferase</keyword>
<dbReference type="OrthoDB" id="9804377at2"/>
<gene>
    <name evidence="7" type="ORF">DWV06_04900</name>
</gene>
<dbReference type="GO" id="GO:0030975">
    <property type="term" value="F:thiamine binding"/>
    <property type="evidence" value="ECO:0007669"/>
    <property type="project" value="InterPro"/>
</dbReference>
<evidence type="ECO:0000256" key="2">
    <source>
        <dbReference type="ARBA" id="ARBA00022741"/>
    </source>
</evidence>
<dbReference type="Pfam" id="PF04265">
    <property type="entry name" value="TPK_B1_binding"/>
    <property type="match status" value="1"/>
</dbReference>
<protein>
    <recommendedName>
        <fullName evidence="5">Thiamine diphosphokinase</fullName>
        <ecNumber evidence="5">2.7.6.2</ecNumber>
    </recommendedName>
</protein>
<name>A0A371AXK7_9FIRM</name>
<dbReference type="RefSeq" id="WP_115481060.1">
    <property type="nucleotide sequence ID" value="NZ_QRCT01000013.1"/>
</dbReference>
<dbReference type="GO" id="GO:0016301">
    <property type="term" value="F:kinase activity"/>
    <property type="evidence" value="ECO:0007669"/>
    <property type="project" value="UniProtKB-KW"/>
</dbReference>
<reference evidence="7 8" key="1">
    <citation type="submission" date="2018-07" db="EMBL/GenBank/DDBJ databases">
        <title>Anaerosacharophilus polymeroproducens gen. nov. sp. nov., an anaerobic bacterium isolated from salt field.</title>
        <authorList>
            <person name="Kim W."/>
            <person name="Yang S.-H."/>
            <person name="Oh J."/>
            <person name="Lee J.-H."/>
            <person name="Kwon K.K."/>
        </authorList>
    </citation>
    <scope>NUCLEOTIDE SEQUENCE [LARGE SCALE GENOMIC DNA]</scope>
    <source>
        <strain evidence="7 8">MCWD5</strain>
    </source>
</reference>
<dbReference type="Proteomes" id="UP000255036">
    <property type="component" value="Unassembled WGS sequence"/>
</dbReference>
<proteinExistence type="predicted"/>
<comment type="caution">
    <text evidence="7">The sequence shown here is derived from an EMBL/GenBank/DDBJ whole genome shotgun (WGS) entry which is preliminary data.</text>
</comment>
<evidence type="ECO:0000256" key="5">
    <source>
        <dbReference type="NCBIfam" id="TIGR01378"/>
    </source>
</evidence>
<dbReference type="Pfam" id="PF04263">
    <property type="entry name" value="TPK_catalytic"/>
    <property type="match status" value="1"/>
</dbReference>
<dbReference type="PANTHER" id="PTHR41299">
    <property type="entry name" value="THIAMINE PYROPHOSPHOKINASE"/>
    <property type="match status" value="1"/>
</dbReference>
<keyword evidence="2" id="KW-0547">Nucleotide-binding</keyword>
<dbReference type="AlphaFoldDB" id="A0A371AXK7"/>
<organism evidence="7 8">
    <name type="scientific">Anaerosacchariphilus polymeriproducens</name>
    <dbReference type="NCBI Taxonomy" id="1812858"/>
    <lineage>
        <taxon>Bacteria</taxon>
        <taxon>Bacillati</taxon>
        <taxon>Bacillota</taxon>
        <taxon>Clostridia</taxon>
        <taxon>Lachnospirales</taxon>
        <taxon>Lachnospiraceae</taxon>
        <taxon>Anaerosacchariphilus</taxon>
    </lineage>
</organism>
<feature type="domain" description="Thiamin pyrophosphokinase thiamin-binding" evidence="6">
    <location>
        <begin position="143"/>
        <end position="209"/>
    </location>
</feature>
<keyword evidence="4" id="KW-0067">ATP-binding</keyword>
<evidence type="ECO:0000313" key="7">
    <source>
        <dbReference type="EMBL" id="RDU24316.1"/>
    </source>
</evidence>
<dbReference type="InterPro" id="IPR006282">
    <property type="entry name" value="Thi_PPkinase"/>
</dbReference>
<dbReference type="InterPro" id="IPR036759">
    <property type="entry name" value="TPK_catalytic_sf"/>
</dbReference>
<dbReference type="SMART" id="SM00983">
    <property type="entry name" value="TPK_B1_binding"/>
    <property type="match status" value="1"/>
</dbReference>
<dbReference type="GO" id="GO:0005524">
    <property type="term" value="F:ATP binding"/>
    <property type="evidence" value="ECO:0007669"/>
    <property type="project" value="UniProtKB-KW"/>
</dbReference>
<dbReference type="EC" id="2.7.6.2" evidence="5"/>
<evidence type="ECO:0000313" key="8">
    <source>
        <dbReference type="Proteomes" id="UP000255036"/>
    </source>
</evidence>